<dbReference type="STRING" id="1218493.JF76_03370"/>
<dbReference type="GO" id="GO:0006231">
    <property type="term" value="P:dTMP biosynthetic process"/>
    <property type="evidence" value="ECO:0007669"/>
    <property type="project" value="InterPro"/>
</dbReference>
<name>A0A0F4LM88_9LACO</name>
<dbReference type="Gene3D" id="3.30.1360.170">
    <property type="match status" value="2"/>
</dbReference>
<evidence type="ECO:0008006" key="3">
    <source>
        <dbReference type="Google" id="ProtNLM"/>
    </source>
</evidence>
<evidence type="ECO:0000313" key="2">
    <source>
        <dbReference type="Proteomes" id="UP000033533"/>
    </source>
</evidence>
<dbReference type="EMBL" id="JXBY01000006">
    <property type="protein sequence ID" value="KJY58681.1"/>
    <property type="molecule type" value="Genomic_DNA"/>
</dbReference>
<sequence>MPWSQNGAKTICARYKDPVLRGYSAVIVKDSINREFSENENLITPERVTTMIVRFPRFILPEWNTHRVFSRNSASSRARSIKTTVKPVMKQPVIPLWTINHKGMTGPFADSERAKRSTANWLHSRDKAVLGMFRQLMNEEEVPYDAEASDWEKFADKYDEAYKNDAVPASWNDAHKQDCNRLIEPWMWHETLVTSTYWQNFLDLRIAAGVQPEMEATAILIKAVLKASPKYGTLKKRVMHVPFVDVEENDLLSWERLEPVLLQSASECARISYHDRSQMKNRNGSNLGKRLLTEKHMSPFEHIAWSAKSSDWEKISALKEKMTDLLEKHPDCPPDKIAGSLTSNLSENWLQFRRVIENREQ</sequence>
<dbReference type="GO" id="GO:0050797">
    <property type="term" value="F:thymidylate synthase (FAD) activity"/>
    <property type="evidence" value="ECO:0007669"/>
    <property type="project" value="InterPro"/>
</dbReference>
<dbReference type="InterPro" id="IPR036098">
    <property type="entry name" value="Thymidylate_synthase_ThyX_sf"/>
</dbReference>
<dbReference type="AlphaFoldDB" id="A0A0F4LM88"/>
<dbReference type="GO" id="GO:0050660">
    <property type="term" value="F:flavin adenine dinucleotide binding"/>
    <property type="evidence" value="ECO:0007669"/>
    <property type="project" value="InterPro"/>
</dbReference>
<evidence type="ECO:0000313" key="1">
    <source>
        <dbReference type="EMBL" id="KJY58681.1"/>
    </source>
</evidence>
<protein>
    <recommendedName>
        <fullName evidence="3">Thymidylate synthase</fullName>
    </recommendedName>
</protein>
<dbReference type="SUPFAM" id="SSF69796">
    <property type="entry name" value="Thymidylate synthase-complementing protein Thy1"/>
    <property type="match status" value="1"/>
</dbReference>
<gene>
    <name evidence="1" type="ORF">JF76_03370</name>
</gene>
<proteinExistence type="predicted"/>
<organism evidence="1 2">
    <name type="scientific">Lactobacillus kullabergensis</name>
    <dbReference type="NCBI Taxonomy" id="1218493"/>
    <lineage>
        <taxon>Bacteria</taxon>
        <taxon>Bacillati</taxon>
        <taxon>Bacillota</taxon>
        <taxon>Bacilli</taxon>
        <taxon>Lactobacillales</taxon>
        <taxon>Lactobacillaceae</taxon>
        <taxon>Lactobacillus</taxon>
    </lineage>
</organism>
<reference evidence="1 2" key="1">
    <citation type="submission" date="2014-12" db="EMBL/GenBank/DDBJ databases">
        <title>Comparative genomics of the lactic acid bacteria isolated from the honey bee gut.</title>
        <authorList>
            <person name="Ellegaard K.M."/>
            <person name="Tamarit D."/>
            <person name="Javelind E."/>
            <person name="Olofsson T."/>
            <person name="Andersson S.G."/>
            <person name="Vasquez A."/>
        </authorList>
    </citation>
    <scope>NUCLEOTIDE SEQUENCE [LARGE SCALE GENOMIC DNA]</scope>
    <source>
        <strain evidence="1 2">Biut2</strain>
    </source>
</reference>
<comment type="caution">
    <text evidence="1">The sequence shown here is derived from an EMBL/GenBank/DDBJ whole genome shotgun (WGS) entry which is preliminary data.</text>
</comment>
<dbReference type="HOGENOM" id="CLU_917106_0_0_9"/>
<dbReference type="PATRIC" id="fig|1218493.3.peg.355"/>
<accession>A0A0F4LM88</accession>
<dbReference type="Proteomes" id="UP000033533">
    <property type="component" value="Unassembled WGS sequence"/>
</dbReference>